<evidence type="ECO:0000313" key="3">
    <source>
        <dbReference type="Proteomes" id="UP001623330"/>
    </source>
</evidence>
<protein>
    <submittedName>
        <fullName evidence="2">Uncharacterized protein</fullName>
    </submittedName>
</protein>
<dbReference type="Proteomes" id="UP001623330">
    <property type="component" value="Unassembled WGS sequence"/>
</dbReference>
<dbReference type="PANTHER" id="PTHR23149:SF26">
    <property type="entry name" value="PROTEIN TMA23"/>
    <property type="match status" value="1"/>
</dbReference>
<keyword evidence="3" id="KW-1185">Reference proteome</keyword>
<evidence type="ECO:0000313" key="2">
    <source>
        <dbReference type="EMBL" id="KAL3234534.1"/>
    </source>
</evidence>
<feature type="region of interest" description="Disordered" evidence="1">
    <location>
        <begin position="109"/>
        <end position="217"/>
    </location>
</feature>
<feature type="compositionally biased region" description="Basic residues" evidence="1">
    <location>
        <begin position="197"/>
        <end position="209"/>
    </location>
</feature>
<dbReference type="EMBL" id="JBEVYD010000003">
    <property type="protein sequence ID" value="KAL3234534.1"/>
    <property type="molecule type" value="Genomic_DNA"/>
</dbReference>
<organism evidence="2 3">
    <name type="scientific">Nakaseomyces bracarensis</name>
    <dbReference type="NCBI Taxonomy" id="273131"/>
    <lineage>
        <taxon>Eukaryota</taxon>
        <taxon>Fungi</taxon>
        <taxon>Dikarya</taxon>
        <taxon>Ascomycota</taxon>
        <taxon>Saccharomycotina</taxon>
        <taxon>Saccharomycetes</taxon>
        <taxon>Saccharomycetales</taxon>
        <taxon>Saccharomycetaceae</taxon>
        <taxon>Nakaseomyces</taxon>
    </lineage>
</organism>
<gene>
    <name evidence="2" type="ORF">RNJ44_03296</name>
</gene>
<evidence type="ECO:0000256" key="1">
    <source>
        <dbReference type="SAM" id="MobiDB-lite"/>
    </source>
</evidence>
<comment type="caution">
    <text evidence="2">The sequence shown here is derived from an EMBL/GenBank/DDBJ whole genome shotgun (WGS) entry which is preliminary data.</text>
</comment>
<accession>A0ABR4NZC6</accession>
<sequence length="217" mass="24785">MDGRSYLKSYGWQEGEGLRKGSLKKPILVKYKRDKKGLGGGVGHNDGEAWWERLFDGHLKNLDVSTDSNSDGEIVFKQNKAVATSVRKESSPLYQWFVKGEGLKGTLKEDKPKVEKRAAVTSTITLSKKRKRRDDDDDVSGSKKSKKSKDKKSKDKKSKDKKSRDKKSKDKKSKDKKSKDKSKDRSKDKKTEDKNRKDKKNKGKKSKEKKSKDEKSK</sequence>
<dbReference type="PANTHER" id="PTHR23149">
    <property type="entry name" value="G PATCH DOMAIN CONTAINING PROTEIN"/>
    <property type="match status" value="1"/>
</dbReference>
<feature type="compositionally biased region" description="Basic and acidic residues" evidence="1">
    <location>
        <begin position="109"/>
        <end position="118"/>
    </location>
</feature>
<name>A0ABR4NZC6_9SACH</name>
<feature type="compositionally biased region" description="Basic and acidic residues" evidence="1">
    <location>
        <begin position="177"/>
        <end position="196"/>
    </location>
</feature>
<proteinExistence type="predicted"/>
<feature type="compositionally biased region" description="Basic residues" evidence="1">
    <location>
        <begin position="143"/>
        <end position="176"/>
    </location>
</feature>
<dbReference type="InterPro" id="IPR050656">
    <property type="entry name" value="PINX1"/>
</dbReference>
<reference evidence="2 3" key="1">
    <citation type="submission" date="2024-05" db="EMBL/GenBank/DDBJ databases">
        <title>Long read based assembly of the Candida bracarensis genome reveals expanded adhesin content.</title>
        <authorList>
            <person name="Marcet-Houben M."/>
            <person name="Ksiezopolska E."/>
            <person name="Gabaldon T."/>
        </authorList>
    </citation>
    <scope>NUCLEOTIDE SEQUENCE [LARGE SCALE GENOMIC DNA]</scope>
    <source>
        <strain evidence="2 3">CBM6</strain>
    </source>
</reference>